<comment type="similarity">
    <text evidence="1 3">Belongs to the 5'-nucleotidase family.</text>
</comment>
<name>A0ABN1IEB7_9GAMM</name>
<dbReference type="Proteomes" id="UP001501523">
    <property type="component" value="Unassembled WGS sequence"/>
</dbReference>
<evidence type="ECO:0000313" key="7">
    <source>
        <dbReference type="Proteomes" id="UP001501523"/>
    </source>
</evidence>
<evidence type="ECO:0000256" key="2">
    <source>
        <dbReference type="ARBA" id="ARBA00022729"/>
    </source>
</evidence>
<keyword evidence="2 3" id="KW-0732">Signal</keyword>
<proteinExistence type="inferred from homology"/>
<keyword evidence="7" id="KW-1185">Reference proteome</keyword>
<protein>
    <submittedName>
        <fullName evidence="6">Bifunctional 2',3'-cyclic-nucleotide 2'-phosphodiesterase/3'-nucleotidase</fullName>
    </submittedName>
</protein>
<evidence type="ECO:0000256" key="1">
    <source>
        <dbReference type="ARBA" id="ARBA00006654"/>
    </source>
</evidence>
<feature type="signal peptide" evidence="3">
    <location>
        <begin position="1"/>
        <end position="20"/>
    </location>
</feature>
<comment type="caution">
    <text evidence="6">The sequence shown here is derived from an EMBL/GenBank/DDBJ whole genome shotgun (WGS) entry which is preliminary data.</text>
</comment>
<dbReference type="Pfam" id="PF02872">
    <property type="entry name" value="5_nucleotid_C"/>
    <property type="match status" value="1"/>
</dbReference>
<keyword evidence="3" id="KW-0378">Hydrolase</keyword>
<dbReference type="Gene3D" id="3.60.21.10">
    <property type="match status" value="1"/>
</dbReference>
<feature type="chain" id="PRO_5044984270" evidence="3">
    <location>
        <begin position="21"/>
        <end position="667"/>
    </location>
</feature>
<dbReference type="Gene3D" id="3.90.780.10">
    <property type="entry name" value="5'-Nucleotidase, C-terminal domain"/>
    <property type="match status" value="1"/>
</dbReference>
<dbReference type="InterPro" id="IPR029052">
    <property type="entry name" value="Metallo-depent_PP-like"/>
</dbReference>
<gene>
    <name evidence="6" type="ORF">GCM10009105_10780</name>
</gene>
<dbReference type="InterPro" id="IPR008334">
    <property type="entry name" value="5'-Nucleotdase_C"/>
</dbReference>
<dbReference type="InterPro" id="IPR004843">
    <property type="entry name" value="Calcineurin-like_PHP"/>
</dbReference>
<dbReference type="InterPro" id="IPR036907">
    <property type="entry name" value="5'-Nucleotdase_C_sf"/>
</dbReference>
<feature type="domain" description="Calcineurin-like phosphoesterase" evidence="4">
    <location>
        <begin position="41"/>
        <end position="292"/>
    </location>
</feature>
<dbReference type="PANTHER" id="PTHR11575:SF6">
    <property type="entry name" value="2',3'-CYCLIC-NUCLEOTIDE 2'-PHOSPHODIESTERASE_3'-NUCLEOTIDASE"/>
    <property type="match status" value="1"/>
</dbReference>
<dbReference type="PANTHER" id="PTHR11575">
    <property type="entry name" value="5'-NUCLEOTIDASE-RELATED"/>
    <property type="match status" value="1"/>
</dbReference>
<sequence>MPLALRISVCLSILLVGACASTPPHPRVADGTHARLAILESTDIHSNILSFDYYRVAADPSLGFERMATLVRQARTEFPNTLLFDAGDTIQGTALADYQALVKPVGCGEELAMYRVMDALGYDGGTIGNHEFNYGLPYLAQVTGRPMNAEGVASKPCAGPHYPLVLSNVFSARDNQPIYPPYAVLDRTLKLRDANGRETEAPIRIGIIGFTPPLIMDWDKRNLEGKVTTKGLVEAAREYLPKLRAQSVDLVIAISHGGLDVSPYGSTMENANWYLSQEPGIDALLLGHSHVPFPDPGNAKSRFANLPDVDNQRGFVHGKPTVMDNFWGKSLGVIDLALVRRDGRWQIDPAATHSEVRDIRKPDGSFVAPDPQIAQLVQQTHEATIAYVSQPIGDSDFAMTTYFADVGDVTALQPVNAAQHDYAKRYIEENLPQYKDVPLLSAAAPFKGGFGGANDYTDIPAGPLAIRHAADLYLYPNTLTAVKIDGAILKRWLERAAERFNRIDPAKAEAQELINRKFSGYNFDVIQNGLTYAIDVTQPAGSRIRELRYRGKPVDPAQPFIVVTNNYRASGGGHFPGLDGSNIVLSAPDANRDVLIEWVKQHRHLTRAEDGANRNWRFVPVTMAGPVIFTSAAGKLDLARRAGLGKVRQLMDNGDGSAIYAVDFPTP</sequence>
<dbReference type="Pfam" id="PF00149">
    <property type="entry name" value="Metallophos"/>
    <property type="match status" value="1"/>
</dbReference>
<dbReference type="PRINTS" id="PR01607">
    <property type="entry name" value="APYRASEFAMLY"/>
</dbReference>
<evidence type="ECO:0000259" key="4">
    <source>
        <dbReference type="Pfam" id="PF00149"/>
    </source>
</evidence>
<feature type="domain" description="5'-Nucleotidase C-terminal" evidence="5">
    <location>
        <begin position="456"/>
        <end position="578"/>
    </location>
</feature>
<accession>A0ABN1IEB7</accession>
<dbReference type="NCBIfam" id="NF006938">
    <property type="entry name" value="PRK09420.1"/>
    <property type="match status" value="1"/>
</dbReference>
<dbReference type="SUPFAM" id="SSF56300">
    <property type="entry name" value="Metallo-dependent phosphatases"/>
    <property type="match status" value="1"/>
</dbReference>
<dbReference type="SUPFAM" id="SSF55816">
    <property type="entry name" value="5'-nucleotidase (syn. UDP-sugar hydrolase), C-terminal domain"/>
    <property type="match status" value="1"/>
</dbReference>
<reference evidence="6 7" key="1">
    <citation type="journal article" date="2019" name="Int. J. Syst. Evol. Microbiol.">
        <title>The Global Catalogue of Microorganisms (GCM) 10K type strain sequencing project: providing services to taxonomists for standard genome sequencing and annotation.</title>
        <authorList>
            <consortium name="The Broad Institute Genomics Platform"/>
            <consortium name="The Broad Institute Genome Sequencing Center for Infectious Disease"/>
            <person name="Wu L."/>
            <person name="Ma J."/>
        </authorList>
    </citation>
    <scope>NUCLEOTIDE SEQUENCE [LARGE SCALE GENOMIC DNA]</scope>
    <source>
        <strain evidence="6 7">JCM 15421</strain>
    </source>
</reference>
<organism evidence="6 7">
    <name type="scientific">Dokdonella soli</name>
    <dbReference type="NCBI Taxonomy" id="529810"/>
    <lineage>
        <taxon>Bacteria</taxon>
        <taxon>Pseudomonadati</taxon>
        <taxon>Pseudomonadota</taxon>
        <taxon>Gammaproteobacteria</taxon>
        <taxon>Lysobacterales</taxon>
        <taxon>Rhodanobacteraceae</taxon>
        <taxon>Dokdonella</taxon>
    </lineage>
</organism>
<dbReference type="InterPro" id="IPR006179">
    <property type="entry name" value="5_nucleotidase/apyrase"/>
</dbReference>
<dbReference type="PROSITE" id="PS00786">
    <property type="entry name" value="5_NUCLEOTIDASE_2"/>
    <property type="match status" value="1"/>
</dbReference>
<dbReference type="InterPro" id="IPR006146">
    <property type="entry name" value="5'-Nucleotdase_CS"/>
</dbReference>
<dbReference type="PROSITE" id="PS51257">
    <property type="entry name" value="PROKAR_LIPOPROTEIN"/>
    <property type="match status" value="1"/>
</dbReference>
<evidence type="ECO:0000259" key="5">
    <source>
        <dbReference type="Pfam" id="PF02872"/>
    </source>
</evidence>
<dbReference type="RefSeq" id="WP_343787958.1">
    <property type="nucleotide sequence ID" value="NZ_BAAAEU010000005.1"/>
</dbReference>
<keyword evidence="3" id="KW-0547">Nucleotide-binding</keyword>
<dbReference type="EMBL" id="BAAAEU010000005">
    <property type="protein sequence ID" value="GAA0709937.1"/>
    <property type="molecule type" value="Genomic_DNA"/>
</dbReference>
<evidence type="ECO:0000256" key="3">
    <source>
        <dbReference type="RuleBase" id="RU362119"/>
    </source>
</evidence>
<evidence type="ECO:0000313" key="6">
    <source>
        <dbReference type="EMBL" id="GAA0709937.1"/>
    </source>
</evidence>